<accession>A0ABP9AD31</accession>
<dbReference type="Proteomes" id="UP001501411">
    <property type="component" value="Unassembled WGS sequence"/>
</dbReference>
<evidence type="ECO:0000313" key="2">
    <source>
        <dbReference type="EMBL" id="GAA4779392.1"/>
    </source>
</evidence>
<organism evidence="2 3">
    <name type="scientific">Olivibacter ginsenosidimutans</name>
    <dbReference type="NCBI Taxonomy" id="1176537"/>
    <lineage>
        <taxon>Bacteria</taxon>
        <taxon>Pseudomonadati</taxon>
        <taxon>Bacteroidota</taxon>
        <taxon>Sphingobacteriia</taxon>
        <taxon>Sphingobacteriales</taxon>
        <taxon>Sphingobacteriaceae</taxon>
        <taxon>Olivibacter</taxon>
    </lineage>
</organism>
<sequence>MEQKINQSGHLPLTLMVNKGGQRNLLIIWRSLNLLIHRVLVYGIVFIPALLHAQEFWSGTKNTTTTISRTGITNFGYTQIRNNDNLKASIIEHTNPVGDLYIRSSINVQDGGNIILNDGTGNVGIGTTHAVAKLTVNGNILAREIKVKTDITVPDYVFEKDYQLPSLTEVEAYVKEHKHLPEIPSAREIGEEGLDVAKMNLLLLKKVEELMLIVIEQQKELNIIKKKMQ</sequence>
<evidence type="ECO:0000256" key="1">
    <source>
        <dbReference type="SAM" id="Phobius"/>
    </source>
</evidence>
<keyword evidence="1" id="KW-0472">Membrane</keyword>
<evidence type="ECO:0000313" key="3">
    <source>
        <dbReference type="Proteomes" id="UP001501411"/>
    </source>
</evidence>
<evidence type="ECO:0008006" key="4">
    <source>
        <dbReference type="Google" id="ProtNLM"/>
    </source>
</evidence>
<keyword evidence="1" id="KW-1133">Transmembrane helix</keyword>
<keyword evidence="3" id="KW-1185">Reference proteome</keyword>
<dbReference type="EMBL" id="BAABIQ010000002">
    <property type="protein sequence ID" value="GAA4779392.1"/>
    <property type="molecule type" value="Genomic_DNA"/>
</dbReference>
<comment type="caution">
    <text evidence="2">The sequence shown here is derived from an EMBL/GenBank/DDBJ whole genome shotgun (WGS) entry which is preliminary data.</text>
</comment>
<name>A0ABP9AD31_9SPHI</name>
<reference evidence="3" key="1">
    <citation type="journal article" date="2019" name="Int. J. Syst. Evol. Microbiol.">
        <title>The Global Catalogue of Microorganisms (GCM) 10K type strain sequencing project: providing services to taxonomists for standard genome sequencing and annotation.</title>
        <authorList>
            <consortium name="The Broad Institute Genomics Platform"/>
            <consortium name="The Broad Institute Genome Sequencing Center for Infectious Disease"/>
            <person name="Wu L."/>
            <person name="Ma J."/>
        </authorList>
    </citation>
    <scope>NUCLEOTIDE SEQUENCE [LARGE SCALE GENOMIC DNA]</scope>
    <source>
        <strain evidence="3">JCM 18200</strain>
    </source>
</reference>
<feature type="transmembrane region" description="Helical" evidence="1">
    <location>
        <begin position="27"/>
        <end position="51"/>
    </location>
</feature>
<proteinExistence type="predicted"/>
<gene>
    <name evidence="2" type="ORF">GCM10023231_02700</name>
</gene>
<protein>
    <recommendedName>
        <fullName evidence="4">Endosialidase-like protein</fullName>
    </recommendedName>
</protein>
<keyword evidence="1" id="KW-0812">Transmembrane</keyword>